<dbReference type="Gene3D" id="3.40.50.1820">
    <property type="entry name" value="alpha/beta hydrolase"/>
    <property type="match status" value="1"/>
</dbReference>
<accession>A0ABX3G2H7</accession>
<dbReference type="SUPFAM" id="SSF53474">
    <property type="entry name" value="alpha/beta-Hydrolases"/>
    <property type="match status" value="1"/>
</dbReference>
<dbReference type="RefSeq" id="WP_076045213.1">
    <property type="nucleotide sequence ID" value="NZ_MQUR01000049.1"/>
</dbReference>
<dbReference type="InterPro" id="IPR029058">
    <property type="entry name" value="AB_hydrolase_fold"/>
</dbReference>
<dbReference type="Pfam" id="PF00561">
    <property type="entry name" value="Abhydrolase_1"/>
    <property type="match status" value="1"/>
</dbReference>
<keyword evidence="3" id="KW-1185">Reference proteome</keyword>
<dbReference type="InterPro" id="IPR000073">
    <property type="entry name" value="AB_hydrolase_1"/>
</dbReference>
<gene>
    <name evidence="2" type="ORF">AVW11_20665</name>
</gene>
<organism evidence="2 3">
    <name type="scientific">Streptomyces amritsarensis</name>
    <dbReference type="NCBI Taxonomy" id="681158"/>
    <lineage>
        <taxon>Bacteria</taxon>
        <taxon>Bacillati</taxon>
        <taxon>Actinomycetota</taxon>
        <taxon>Actinomycetes</taxon>
        <taxon>Kitasatosporales</taxon>
        <taxon>Streptomycetaceae</taxon>
        <taxon>Streptomyces</taxon>
    </lineage>
</organism>
<dbReference type="InterPro" id="IPR050266">
    <property type="entry name" value="AB_hydrolase_sf"/>
</dbReference>
<feature type="domain" description="AB hydrolase-1" evidence="1">
    <location>
        <begin position="41"/>
        <end position="276"/>
    </location>
</feature>
<comment type="caution">
    <text evidence="2">The sequence shown here is derived from an EMBL/GenBank/DDBJ whole genome shotgun (WGS) entry which is preliminary data.</text>
</comment>
<evidence type="ECO:0000313" key="3">
    <source>
        <dbReference type="Proteomes" id="UP000187151"/>
    </source>
</evidence>
<evidence type="ECO:0000313" key="2">
    <source>
        <dbReference type="EMBL" id="OLZ63438.1"/>
    </source>
</evidence>
<dbReference type="PANTHER" id="PTHR43798">
    <property type="entry name" value="MONOACYLGLYCEROL LIPASE"/>
    <property type="match status" value="1"/>
</dbReference>
<dbReference type="EMBL" id="MQUR01000049">
    <property type="protein sequence ID" value="OLZ63438.1"/>
    <property type="molecule type" value="Genomic_DNA"/>
</dbReference>
<name>A0ABX3G2H7_9ACTN</name>
<reference evidence="2 3" key="1">
    <citation type="submission" date="2016-01" db="EMBL/GenBank/DDBJ databases">
        <title>Streptomyces amritsarensis strain MTCC 11845 genome sequencing and assembly.</title>
        <authorList>
            <person name="Sharma D."/>
            <person name="Nair G.R."/>
            <person name="Kaur G."/>
            <person name="Manhas R.K."/>
            <person name="Mayilraj S."/>
        </authorList>
    </citation>
    <scope>NUCLEOTIDE SEQUENCE [LARGE SCALE GENOMIC DNA]</scope>
    <source>
        <strain evidence="2 3">MTCC 11845</strain>
    </source>
</reference>
<proteinExistence type="predicted"/>
<dbReference type="Proteomes" id="UP000187151">
    <property type="component" value="Unassembled WGS sequence"/>
</dbReference>
<protein>
    <recommendedName>
        <fullName evidence="1">AB hydrolase-1 domain-containing protein</fullName>
    </recommendedName>
</protein>
<evidence type="ECO:0000259" key="1">
    <source>
        <dbReference type="Pfam" id="PF00561"/>
    </source>
</evidence>
<dbReference type="PANTHER" id="PTHR43798:SF33">
    <property type="entry name" value="HYDROLASE, PUTATIVE (AFU_ORTHOLOGUE AFUA_2G14860)-RELATED"/>
    <property type="match status" value="1"/>
</dbReference>
<sequence length="304" mass="32703">MNASPVHTSAAPFQARDEQILWRTTAFSCRTLTPCAVPTGPALLVLGGGLQTRHSWARLEQRLAPHHPVLIPELPPARPRGAPHLDWNDLTDAAVRTLDQLGVAQTAVLGVSSGYPVAYRLAQRHPGRTSHLMLFGASPKPGPRLTALIQEGLHHLHRTDPAAQARTHQAERLVALLTNPAAAAHDLLMRAAAKVLLQHLLAAPHDPLKAYIRDRGALLLQQPLPYGGISGVPALVGVGAYDTTTTVADNRAVAATIRGATFAVFDNCDHLLHMERDADFATLITRFLRSDPTALRGCTTEVLP</sequence>